<gene>
    <name evidence="6" type="ORF">scyTo_0014881</name>
</gene>
<dbReference type="PROSITE" id="PS51842">
    <property type="entry name" value="IF_ROD_2"/>
    <property type="match status" value="1"/>
</dbReference>
<dbReference type="GO" id="GO:0005200">
    <property type="term" value="F:structural constituent of cytoskeleton"/>
    <property type="evidence" value="ECO:0007669"/>
    <property type="project" value="TreeGrafter"/>
</dbReference>
<dbReference type="SUPFAM" id="SSF64593">
    <property type="entry name" value="Intermediate filament protein, coiled coil region"/>
    <property type="match status" value="1"/>
</dbReference>
<organism evidence="6 7">
    <name type="scientific">Scyliorhinus torazame</name>
    <name type="common">Cloudy catshark</name>
    <name type="synonym">Catulus torazame</name>
    <dbReference type="NCBI Taxonomy" id="75743"/>
    <lineage>
        <taxon>Eukaryota</taxon>
        <taxon>Metazoa</taxon>
        <taxon>Chordata</taxon>
        <taxon>Craniata</taxon>
        <taxon>Vertebrata</taxon>
        <taxon>Chondrichthyes</taxon>
        <taxon>Elasmobranchii</taxon>
        <taxon>Galeomorphii</taxon>
        <taxon>Galeoidea</taxon>
        <taxon>Carcharhiniformes</taxon>
        <taxon>Scyliorhinidae</taxon>
        <taxon>Scyliorhinus</taxon>
    </lineage>
</organism>
<dbReference type="PANTHER" id="PTHR45652">
    <property type="entry name" value="GLIAL FIBRILLARY ACIDIC PROTEIN"/>
    <property type="match status" value="1"/>
</dbReference>
<dbReference type="GO" id="GO:0045109">
    <property type="term" value="P:intermediate filament organization"/>
    <property type="evidence" value="ECO:0007669"/>
    <property type="project" value="TreeGrafter"/>
</dbReference>
<feature type="non-terminal residue" evidence="6">
    <location>
        <position position="1"/>
    </location>
</feature>
<evidence type="ECO:0000256" key="1">
    <source>
        <dbReference type="ARBA" id="ARBA00022754"/>
    </source>
</evidence>
<evidence type="ECO:0000256" key="2">
    <source>
        <dbReference type="ARBA" id="ARBA00023054"/>
    </source>
</evidence>
<dbReference type="AlphaFoldDB" id="A0A401NWV4"/>
<feature type="domain" description="IF rod" evidence="5">
    <location>
        <begin position="1"/>
        <end position="208"/>
    </location>
</feature>
<sequence length="208" mass="24849">PKVKASEPQRLEKEIQLRKESEKDYEELRKKSDETNVAVDKLQRKVKLMEIQLSQLEDIRDQERIYWQKKVEHIQNLEQGDSNKTDLEQVLKEIHGEYEQLAKRNKEDMDKYKQKFEEANNAALQNAKKELDCYRKEANELKLKDELMKNSLLEKDKDIYKQKECSKVLEKRIVRHASEYQELLNVKTQLEQEIAAYKNLLGQVEKKA</sequence>
<feature type="non-terminal residue" evidence="6">
    <location>
        <position position="208"/>
    </location>
</feature>
<evidence type="ECO:0000313" key="7">
    <source>
        <dbReference type="Proteomes" id="UP000288216"/>
    </source>
</evidence>
<dbReference type="InterPro" id="IPR039008">
    <property type="entry name" value="IF_rod_dom"/>
</dbReference>
<feature type="coiled-coil region" evidence="3">
    <location>
        <begin position="173"/>
        <end position="207"/>
    </location>
</feature>
<keyword evidence="7" id="KW-1185">Reference proteome</keyword>
<evidence type="ECO:0000256" key="4">
    <source>
        <dbReference type="SAM" id="MobiDB-lite"/>
    </source>
</evidence>
<dbReference type="InterPro" id="IPR050405">
    <property type="entry name" value="Intermediate_filament"/>
</dbReference>
<keyword evidence="1" id="KW-0403">Intermediate filament</keyword>
<comment type="caution">
    <text evidence="6">The sequence shown here is derived from an EMBL/GenBank/DDBJ whole genome shotgun (WGS) entry which is preliminary data.</text>
</comment>
<evidence type="ECO:0000313" key="6">
    <source>
        <dbReference type="EMBL" id="GCB65362.1"/>
    </source>
</evidence>
<protein>
    <recommendedName>
        <fullName evidence="5">IF rod domain-containing protein</fullName>
    </recommendedName>
</protein>
<dbReference type="Gene3D" id="1.20.5.170">
    <property type="match status" value="1"/>
</dbReference>
<evidence type="ECO:0000259" key="5">
    <source>
        <dbReference type="PROSITE" id="PS51842"/>
    </source>
</evidence>
<dbReference type="STRING" id="75743.A0A401NWV4"/>
<dbReference type="Gene3D" id="1.20.5.500">
    <property type="entry name" value="Single helix bin"/>
    <property type="match status" value="1"/>
</dbReference>
<keyword evidence="2 3" id="KW-0175">Coiled coil</keyword>
<dbReference type="Proteomes" id="UP000288216">
    <property type="component" value="Unassembled WGS sequence"/>
</dbReference>
<reference evidence="6 7" key="1">
    <citation type="journal article" date="2018" name="Nat. Ecol. Evol.">
        <title>Shark genomes provide insights into elasmobranch evolution and the origin of vertebrates.</title>
        <authorList>
            <person name="Hara Y"/>
            <person name="Yamaguchi K"/>
            <person name="Onimaru K"/>
            <person name="Kadota M"/>
            <person name="Koyanagi M"/>
            <person name="Keeley SD"/>
            <person name="Tatsumi K"/>
            <person name="Tanaka K"/>
            <person name="Motone F"/>
            <person name="Kageyama Y"/>
            <person name="Nozu R"/>
            <person name="Adachi N"/>
            <person name="Nishimura O"/>
            <person name="Nakagawa R"/>
            <person name="Tanegashima C"/>
            <person name="Kiyatake I"/>
            <person name="Matsumoto R"/>
            <person name="Murakumo K"/>
            <person name="Nishida K"/>
            <person name="Terakita A"/>
            <person name="Kuratani S"/>
            <person name="Sato K"/>
            <person name="Hyodo S Kuraku.S."/>
        </authorList>
    </citation>
    <scope>NUCLEOTIDE SEQUENCE [LARGE SCALE GENOMIC DNA]</scope>
</reference>
<dbReference type="EMBL" id="BFAA01008161">
    <property type="protein sequence ID" value="GCB65362.1"/>
    <property type="molecule type" value="Genomic_DNA"/>
</dbReference>
<dbReference type="PANTHER" id="PTHR45652:SF21">
    <property type="entry name" value="ZINC FINGER CCCH DOMAIN-CONTAINING PROTEIN 13-LIKE ISOFORM X1"/>
    <property type="match status" value="1"/>
</dbReference>
<dbReference type="GO" id="GO:0005737">
    <property type="term" value="C:cytoplasm"/>
    <property type="evidence" value="ECO:0007669"/>
    <property type="project" value="TreeGrafter"/>
</dbReference>
<name>A0A401NWV4_SCYTO</name>
<dbReference type="Pfam" id="PF00038">
    <property type="entry name" value="Filament"/>
    <property type="match status" value="1"/>
</dbReference>
<evidence type="ECO:0000256" key="3">
    <source>
        <dbReference type="SAM" id="Coils"/>
    </source>
</evidence>
<dbReference type="GO" id="GO:0005882">
    <property type="term" value="C:intermediate filament"/>
    <property type="evidence" value="ECO:0007669"/>
    <property type="project" value="UniProtKB-KW"/>
</dbReference>
<feature type="coiled-coil region" evidence="3">
    <location>
        <begin position="84"/>
        <end position="144"/>
    </location>
</feature>
<proteinExistence type="predicted"/>
<feature type="region of interest" description="Disordered" evidence="4">
    <location>
        <begin position="1"/>
        <end position="26"/>
    </location>
</feature>
<dbReference type="OMA" id="KELDCYR"/>
<dbReference type="OrthoDB" id="9937278at2759"/>
<accession>A0A401NWV4</accession>